<dbReference type="Proteomes" id="UP000541810">
    <property type="component" value="Unassembled WGS sequence"/>
</dbReference>
<dbReference type="EMBL" id="JACHGY010000001">
    <property type="protein sequence ID" value="MBB6429094.1"/>
    <property type="molecule type" value="Genomic_DNA"/>
</dbReference>
<gene>
    <name evidence="1" type="ORF">HNQ40_000900</name>
</gene>
<protein>
    <submittedName>
        <fullName evidence="1">Uncharacterized protein</fullName>
    </submittedName>
</protein>
<evidence type="ECO:0000313" key="1">
    <source>
        <dbReference type="EMBL" id="MBB6429094.1"/>
    </source>
</evidence>
<reference evidence="1 2" key="1">
    <citation type="submission" date="2020-08" db="EMBL/GenBank/DDBJ databases">
        <title>Genomic Encyclopedia of Type Strains, Phase IV (KMG-IV): sequencing the most valuable type-strain genomes for metagenomic binning, comparative biology and taxonomic classification.</title>
        <authorList>
            <person name="Goeker M."/>
        </authorList>
    </citation>
    <scope>NUCLEOTIDE SEQUENCE [LARGE SCALE GENOMIC DNA]</scope>
    <source>
        <strain evidence="1 2">DSM 103725</strain>
    </source>
</reference>
<dbReference type="RefSeq" id="WP_184676693.1">
    <property type="nucleotide sequence ID" value="NZ_JACHGY010000001.1"/>
</dbReference>
<accession>A0A7X0H4J9</accession>
<name>A0A7X0H4J9_9BACT</name>
<proteinExistence type="predicted"/>
<sequence length="106" mass="11577">MTDSPEQTAPDTLPELAPGMRVTVTQQVQLKGWTASVTGVIESLEQRKTGSWYAHSKDDKLWLDRLILKKDDGEIVVCNLDPYSRIELADAAGESSADDGDDAQAD</sequence>
<dbReference type="AlphaFoldDB" id="A0A7X0H4J9"/>
<keyword evidence="2" id="KW-1185">Reference proteome</keyword>
<evidence type="ECO:0000313" key="2">
    <source>
        <dbReference type="Proteomes" id="UP000541810"/>
    </source>
</evidence>
<organism evidence="1 2">
    <name type="scientific">Algisphaera agarilytica</name>
    <dbReference type="NCBI Taxonomy" id="1385975"/>
    <lineage>
        <taxon>Bacteria</taxon>
        <taxon>Pseudomonadati</taxon>
        <taxon>Planctomycetota</taxon>
        <taxon>Phycisphaerae</taxon>
        <taxon>Phycisphaerales</taxon>
        <taxon>Phycisphaeraceae</taxon>
        <taxon>Algisphaera</taxon>
    </lineage>
</organism>
<comment type="caution">
    <text evidence="1">The sequence shown here is derived from an EMBL/GenBank/DDBJ whole genome shotgun (WGS) entry which is preliminary data.</text>
</comment>